<sequence>MYYGQPGDNDTTIPTIKNVVLDTINGNYVDYLYNLVGMPVNPISNIYFTNINITNIRKSVYHTCSNITGTCDSTSVFPTCPSCLQTEACFDASNDCSTYMNFYNNALYRKLGT</sequence>
<dbReference type="Proteomes" id="UP000887540">
    <property type="component" value="Unplaced"/>
</dbReference>
<dbReference type="InterPro" id="IPR011050">
    <property type="entry name" value="Pectin_lyase_fold/virulence"/>
</dbReference>
<accession>A0A914DKD7</accession>
<reference evidence="2" key="1">
    <citation type="submission" date="2022-11" db="UniProtKB">
        <authorList>
            <consortium name="WormBaseParasite"/>
        </authorList>
    </citation>
    <scope>IDENTIFICATION</scope>
</reference>
<evidence type="ECO:0000313" key="2">
    <source>
        <dbReference type="WBParaSite" id="ACRNAN_scaffold2721.g16683.t1"/>
    </source>
</evidence>
<proteinExistence type="predicted"/>
<dbReference type="InterPro" id="IPR012334">
    <property type="entry name" value="Pectin_lyas_fold"/>
</dbReference>
<evidence type="ECO:0000313" key="1">
    <source>
        <dbReference type="Proteomes" id="UP000887540"/>
    </source>
</evidence>
<name>A0A914DKD7_9BILA</name>
<dbReference type="WBParaSite" id="ACRNAN_scaffold2721.g16683.t1">
    <property type="protein sequence ID" value="ACRNAN_scaffold2721.g16683.t1"/>
    <property type="gene ID" value="ACRNAN_scaffold2721.g16683"/>
</dbReference>
<dbReference type="AlphaFoldDB" id="A0A914DKD7"/>
<keyword evidence="1" id="KW-1185">Reference proteome</keyword>
<protein>
    <submittedName>
        <fullName evidence="2">Uncharacterized protein</fullName>
    </submittedName>
</protein>
<dbReference type="Gene3D" id="2.160.20.10">
    <property type="entry name" value="Single-stranded right-handed beta-helix, Pectin lyase-like"/>
    <property type="match status" value="1"/>
</dbReference>
<organism evidence="1 2">
    <name type="scientific">Acrobeloides nanus</name>
    <dbReference type="NCBI Taxonomy" id="290746"/>
    <lineage>
        <taxon>Eukaryota</taxon>
        <taxon>Metazoa</taxon>
        <taxon>Ecdysozoa</taxon>
        <taxon>Nematoda</taxon>
        <taxon>Chromadorea</taxon>
        <taxon>Rhabditida</taxon>
        <taxon>Tylenchina</taxon>
        <taxon>Cephalobomorpha</taxon>
        <taxon>Cephaloboidea</taxon>
        <taxon>Cephalobidae</taxon>
        <taxon>Acrobeloides</taxon>
    </lineage>
</organism>
<dbReference type="SUPFAM" id="SSF51126">
    <property type="entry name" value="Pectin lyase-like"/>
    <property type="match status" value="1"/>
</dbReference>